<evidence type="ECO:0000256" key="2">
    <source>
        <dbReference type="ARBA" id="ARBA00009347"/>
    </source>
</evidence>
<keyword evidence="4 5" id="KW-0274">FAD</keyword>
<dbReference type="GO" id="GO:0050660">
    <property type="term" value="F:flavin adenine dinucleotide binding"/>
    <property type="evidence" value="ECO:0007669"/>
    <property type="project" value="InterPro"/>
</dbReference>
<dbReference type="GO" id="GO:0003995">
    <property type="term" value="F:acyl-CoA dehydrogenase activity"/>
    <property type="evidence" value="ECO:0007669"/>
    <property type="project" value="InterPro"/>
</dbReference>
<comment type="similarity">
    <text evidence="2 5">Belongs to the acyl-CoA dehydrogenase family.</text>
</comment>
<keyword evidence="3 5" id="KW-0285">Flavoprotein</keyword>
<dbReference type="Proteomes" id="UP000604475">
    <property type="component" value="Unassembled WGS sequence"/>
</dbReference>
<feature type="domain" description="Acyl-CoA dehydrogenase/oxidase N-terminal" evidence="8">
    <location>
        <begin position="18"/>
        <end position="130"/>
    </location>
</feature>
<dbReference type="Pfam" id="PF02770">
    <property type="entry name" value="Acyl-CoA_dh_M"/>
    <property type="match status" value="1"/>
</dbReference>
<dbReference type="PROSITE" id="PS00073">
    <property type="entry name" value="ACYL_COA_DH_2"/>
    <property type="match status" value="1"/>
</dbReference>
<evidence type="ECO:0000259" key="6">
    <source>
        <dbReference type="Pfam" id="PF00441"/>
    </source>
</evidence>
<dbReference type="Gene3D" id="1.10.540.10">
    <property type="entry name" value="Acyl-CoA dehydrogenase/oxidase, N-terminal domain"/>
    <property type="match status" value="1"/>
</dbReference>
<evidence type="ECO:0000256" key="5">
    <source>
        <dbReference type="RuleBase" id="RU362125"/>
    </source>
</evidence>
<evidence type="ECO:0000256" key="3">
    <source>
        <dbReference type="ARBA" id="ARBA00022630"/>
    </source>
</evidence>
<dbReference type="RefSeq" id="WP_203002641.1">
    <property type="nucleotide sequence ID" value="NZ_JADWYU010000150.1"/>
</dbReference>
<comment type="caution">
    <text evidence="9">The sequence shown here is derived from an EMBL/GenBank/DDBJ whole genome shotgun (WGS) entry which is preliminary data.</text>
</comment>
<reference evidence="9" key="1">
    <citation type="submission" date="2020-12" db="EMBL/GenBank/DDBJ databases">
        <title>Genomic characterization of non-nitrogen-fixing Frankia strains.</title>
        <authorList>
            <person name="Carlos-Shanley C."/>
            <person name="Guerra T."/>
            <person name="Hahn D."/>
        </authorList>
    </citation>
    <scope>NUCLEOTIDE SEQUENCE</scope>
    <source>
        <strain evidence="9">CN6</strain>
    </source>
</reference>
<dbReference type="InterPro" id="IPR009075">
    <property type="entry name" value="AcylCo_DH/oxidase_C"/>
</dbReference>
<keyword evidence="10" id="KW-1185">Reference proteome</keyword>
<dbReference type="FunFam" id="1.20.140.10:FF:000004">
    <property type="entry name" value="Acyl-CoA dehydrogenase FadE25"/>
    <property type="match status" value="1"/>
</dbReference>
<feature type="domain" description="Acyl-CoA dehydrogenase/oxidase C-terminal" evidence="6">
    <location>
        <begin position="242"/>
        <end position="387"/>
    </location>
</feature>
<dbReference type="SUPFAM" id="SSF56645">
    <property type="entry name" value="Acyl-CoA dehydrogenase NM domain-like"/>
    <property type="match status" value="1"/>
</dbReference>
<sequence>MTTGDRTRDLYAGTVLDDEQRALRDMVARLAAERYAPHARDWDRERRPLDVSERKFLAGLGLLGLTIPTRYGGEGRPLLEALIVLEELAKASPIAAWPVFEACTGPARVIEQFGTDEQKARLLPPVVAGEKTIAVSISEPEAGSAATDMTTSGHVEGDTVVVNGVKRWCSGAGHSEQYLVYLRLGEARGGKAIGAVLVDGDTPGVSFGPQENLMGFRGICSADIFLDDVRVPLANLIVPAGGFSKLFTAFSIERLGNTTMSLAVAQTALDRSARYVIERRQFGHQVADFQLVQGAIADMVIRVESARMLLYAAAREAGTGAPSALAASVAKCAANEAAQFVSGLAIQLHGGYGYSEEYEIERLHRDSHGWALAGGTLNIQKIRIASEYLGMRFDQRR</sequence>
<dbReference type="InterPro" id="IPR006089">
    <property type="entry name" value="Acyl-CoA_DH_CS"/>
</dbReference>
<dbReference type="InterPro" id="IPR013786">
    <property type="entry name" value="AcylCoA_DH/ox_N"/>
</dbReference>
<dbReference type="InterPro" id="IPR009100">
    <property type="entry name" value="AcylCoA_DH/oxidase_NM_dom_sf"/>
</dbReference>
<dbReference type="GO" id="GO:0033539">
    <property type="term" value="P:fatty acid beta-oxidation using acyl-CoA dehydrogenase"/>
    <property type="evidence" value="ECO:0007669"/>
    <property type="project" value="TreeGrafter"/>
</dbReference>
<evidence type="ECO:0000256" key="1">
    <source>
        <dbReference type="ARBA" id="ARBA00001974"/>
    </source>
</evidence>
<accession>A0A937UQR7</accession>
<evidence type="ECO:0000313" key="10">
    <source>
        <dbReference type="Proteomes" id="UP000604475"/>
    </source>
</evidence>
<dbReference type="InterPro" id="IPR037069">
    <property type="entry name" value="AcylCoA_DH/ox_N_sf"/>
</dbReference>
<dbReference type="EMBL" id="JAEACQ010000295">
    <property type="protein sequence ID" value="MBL7632114.1"/>
    <property type="molecule type" value="Genomic_DNA"/>
</dbReference>
<dbReference type="Pfam" id="PF00441">
    <property type="entry name" value="Acyl-CoA_dh_1"/>
    <property type="match status" value="1"/>
</dbReference>
<comment type="cofactor">
    <cofactor evidence="1 5">
        <name>FAD</name>
        <dbReference type="ChEBI" id="CHEBI:57692"/>
    </cofactor>
</comment>
<dbReference type="GO" id="GO:0046359">
    <property type="term" value="P:butyrate catabolic process"/>
    <property type="evidence" value="ECO:0007669"/>
    <property type="project" value="TreeGrafter"/>
</dbReference>
<feature type="domain" description="Acyl-CoA oxidase/dehydrogenase middle" evidence="7">
    <location>
        <begin position="134"/>
        <end position="229"/>
    </location>
</feature>
<dbReference type="Pfam" id="PF02771">
    <property type="entry name" value="Acyl-CoA_dh_N"/>
    <property type="match status" value="1"/>
</dbReference>
<keyword evidence="5" id="KW-0560">Oxidoreductase</keyword>
<evidence type="ECO:0000259" key="8">
    <source>
        <dbReference type="Pfam" id="PF02771"/>
    </source>
</evidence>
<dbReference type="Gene3D" id="2.40.110.10">
    <property type="entry name" value="Butyryl-CoA Dehydrogenase, subunit A, domain 2"/>
    <property type="match status" value="1"/>
</dbReference>
<evidence type="ECO:0000313" key="9">
    <source>
        <dbReference type="EMBL" id="MBL7632114.1"/>
    </source>
</evidence>
<dbReference type="Gene3D" id="1.20.140.10">
    <property type="entry name" value="Butyryl-CoA Dehydrogenase, subunit A, domain 3"/>
    <property type="match status" value="1"/>
</dbReference>
<dbReference type="SUPFAM" id="SSF47203">
    <property type="entry name" value="Acyl-CoA dehydrogenase C-terminal domain-like"/>
    <property type="match status" value="1"/>
</dbReference>
<proteinExistence type="inferred from homology"/>
<organism evidence="9 10">
    <name type="scientific">Frankia nepalensis</name>
    <dbReference type="NCBI Taxonomy" id="1836974"/>
    <lineage>
        <taxon>Bacteria</taxon>
        <taxon>Bacillati</taxon>
        <taxon>Actinomycetota</taxon>
        <taxon>Actinomycetes</taxon>
        <taxon>Frankiales</taxon>
        <taxon>Frankiaceae</taxon>
        <taxon>Frankia</taxon>
    </lineage>
</organism>
<gene>
    <name evidence="9" type="ORF">I7412_34170</name>
</gene>
<name>A0A937UQR7_9ACTN</name>
<dbReference type="InterPro" id="IPR006091">
    <property type="entry name" value="Acyl-CoA_Oxase/DH_mid-dom"/>
</dbReference>
<dbReference type="PIRSF" id="PIRSF016578">
    <property type="entry name" value="HsaA"/>
    <property type="match status" value="1"/>
</dbReference>
<evidence type="ECO:0000256" key="4">
    <source>
        <dbReference type="ARBA" id="ARBA00022827"/>
    </source>
</evidence>
<dbReference type="PANTHER" id="PTHR43884:SF12">
    <property type="entry name" value="ISOVALERYL-COA DEHYDROGENASE, MITOCHONDRIAL-RELATED"/>
    <property type="match status" value="1"/>
</dbReference>
<dbReference type="AlphaFoldDB" id="A0A937UQR7"/>
<protein>
    <submittedName>
        <fullName evidence="9">Acyl-CoA/acyl-ACP dehydrogenase</fullName>
    </submittedName>
</protein>
<dbReference type="PANTHER" id="PTHR43884">
    <property type="entry name" value="ACYL-COA DEHYDROGENASE"/>
    <property type="match status" value="1"/>
</dbReference>
<evidence type="ECO:0000259" key="7">
    <source>
        <dbReference type="Pfam" id="PF02770"/>
    </source>
</evidence>
<dbReference type="InterPro" id="IPR046373">
    <property type="entry name" value="Acyl-CoA_Oxase/DH_mid-dom_sf"/>
</dbReference>
<dbReference type="InterPro" id="IPR036250">
    <property type="entry name" value="AcylCo_DH-like_C"/>
</dbReference>